<accession>A0ABZ0GJJ3</accession>
<proteinExistence type="predicted"/>
<dbReference type="Gene3D" id="3.30.1120.10">
    <property type="match status" value="1"/>
</dbReference>
<evidence type="ECO:0000313" key="2">
    <source>
        <dbReference type="EMBL" id="WOH36027.1"/>
    </source>
</evidence>
<dbReference type="SUPFAM" id="SSF53649">
    <property type="entry name" value="Alkaline phosphatase-like"/>
    <property type="match status" value="1"/>
</dbReference>
<reference evidence="2 3" key="1">
    <citation type="submission" date="2023-09" db="EMBL/GenBank/DDBJ databases">
        <authorList>
            <person name="Qi X."/>
        </authorList>
    </citation>
    <scope>NUCLEOTIDE SEQUENCE [LARGE SCALE GENOMIC DNA]</scope>
    <source>
        <strain evidence="2 3">S1-1</strain>
    </source>
</reference>
<dbReference type="RefSeq" id="WP_348394841.1">
    <property type="nucleotide sequence ID" value="NZ_CP136600.1"/>
</dbReference>
<dbReference type="Proteomes" id="UP001301442">
    <property type="component" value="Chromosome"/>
</dbReference>
<sequence>MMKKSTRYFNLAERLMIVDAGDEIVVRRDNWKYTAMIDDLAAGELPIKPAEDEFLFDVDNDPAETINLSAEQPEIMAQLKGFYQQWAKANSSSDGPNKAIEQNRTKLDL</sequence>
<protein>
    <submittedName>
        <fullName evidence="2">Uncharacterized protein</fullName>
    </submittedName>
</protein>
<evidence type="ECO:0000313" key="3">
    <source>
        <dbReference type="Proteomes" id="UP001301442"/>
    </source>
</evidence>
<dbReference type="InterPro" id="IPR017850">
    <property type="entry name" value="Alkaline_phosphatase_core_sf"/>
</dbReference>
<dbReference type="EMBL" id="CP136600">
    <property type="protein sequence ID" value="WOH36027.1"/>
    <property type="molecule type" value="Genomic_DNA"/>
</dbReference>
<gene>
    <name evidence="2" type="ORF">RI844_11660</name>
</gene>
<organism evidence="2 3">
    <name type="scientific">Thalassotalea fonticola</name>
    <dbReference type="NCBI Taxonomy" id="3065649"/>
    <lineage>
        <taxon>Bacteria</taxon>
        <taxon>Pseudomonadati</taxon>
        <taxon>Pseudomonadota</taxon>
        <taxon>Gammaproteobacteria</taxon>
        <taxon>Alteromonadales</taxon>
        <taxon>Colwelliaceae</taxon>
        <taxon>Thalassotalea</taxon>
    </lineage>
</organism>
<evidence type="ECO:0000256" key="1">
    <source>
        <dbReference type="SAM" id="MobiDB-lite"/>
    </source>
</evidence>
<feature type="region of interest" description="Disordered" evidence="1">
    <location>
        <begin position="88"/>
        <end position="109"/>
    </location>
</feature>
<name>A0ABZ0GJJ3_9GAMM</name>
<keyword evidence="3" id="KW-1185">Reference proteome</keyword>